<dbReference type="InterPro" id="IPR011009">
    <property type="entry name" value="Kinase-like_dom_sf"/>
</dbReference>
<protein>
    <recommendedName>
        <fullName evidence="3">Protein kinase domain-containing protein</fullName>
    </recommendedName>
</protein>
<evidence type="ECO:0008006" key="3">
    <source>
        <dbReference type="Google" id="ProtNLM"/>
    </source>
</evidence>
<keyword evidence="2" id="KW-1185">Reference proteome</keyword>
<dbReference type="InParanoid" id="A0A2H3DA14"/>
<dbReference type="OrthoDB" id="3006639at2759"/>
<sequence>MPNGESMRVILLEYIEGIMLAQLEDKYPSHASPQGKPTPKESYTEWREIAKELRVPALRDMSAIVECGVVHCNFKTQNITITSTTPRQVVYIDFAFSTLGVPQHPIEVHKNSYRSVAPPPGCCRQHTKDVEQWLKKNSPGGLMYQSGCNSEY</sequence>
<organism evidence="1 2">
    <name type="scientific">Armillaria gallica</name>
    <name type="common">Bulbous honey fungus</name>
    <name type="synonym">Armillaria bulbosa</name>
    <dbReference type="NCBI Taxonomy" id="47427"/>
    <lineage>
        <taxon>Eukaryota</taxon>
        <taxon>Fungi</taxon>
        <taxon>Dikarya</taxon>
        <taxon>Basidiomycota</taxon>
        <taxon>Agaricomycotina</taxon>
        <taxon>Agaricomycetes</taxon>
        <taxon>Agaricomycetidae</taxon>
        <taxon>Agaricales</taxon>
        <taxon>Marasmiineae</taxon>
        <taxon>Physalacriaceae</taxon>
        <taxon>Armillaria</taxon>
    </lineage>
</organism>
<evidence type="ECO:0000313" key="2">
    <source>
        <dbReference type="Proteomes" id="UP000217790"/>
    </source>
</evidence>
<dbReference type="EMBL" id="KZ293687">
    <property type="protein sequence ID" value="PBK85917.1"/>
    <property type="molecule type" value="Genomic_DNA"/>
</dbReference>
<reference evidence="2" key="1">
    <citation type="journal article" date="2017" name="Nat. Ecol. Evol.">
        <title>Genome expansion and lineage-specific genetic innovations in the forest pathogenic fungi Armillaria.</title>
        <authorList>
            <person name="Sipos G."/>
            <person name="Prasanna A.N."/>
            <person name="Walter M.C."/>
            <person name="O'Connor E."/>
            <person name="Balint B."/>
            <person name="Krizsan K."/>
            <person name="Kiss B."/>
            <person name="Hess J."/>
            <person name="Varga T."/>
            <person name="Slot J."/>
            <person name="Riley R."/>
            <person name="Boka B."/>
            <person name="Rigling D."/>
            <person name="Barry K."/>
            <person name="Lee J."/>
            <person name="Mihaltcheva S."/>
            <person name="LaButti K."/>
            <person name="Lipzen A."/>
            <person name="Waldron R."/>
            <person name="Moloney N.M."/>
            <person name="Sperisen C."/>
            <person name="Kredics L."/>
            <person name="Vagvoelgyi C."/>
            <person name="Patrignani A."/>
            <person name="Fitzpatrick D."/>
            <person name="Nagy I."/>
            <person name="Doyle S."/>
            <person name="Anderson J.B."/>
            <person name="Grigoriev I.V."/>
            <person name="Gueldener U."/>
            <person name="Muensterkoetter M."/>
            <person name="Nagy L.G."/>
        </authorList>
    </citation>
    <scope>NUCLEOTIDE SEQUENCE [LARGE SCALE GENOMIC DNA]</scope>
    <source>
        <strain evidence="2">Ar21-2</strain>
    </source>
</reference>
<name>A0A2H3DA14_ARMGA</name>
<dbReference type="SUPFAM" id="SSF56112">
    <property type="entry name" value="Protein kinase-like (PK-like)"/>
    <property type="match status" value="1"/>
</dbReference>
<accession>A0A2H3DA14</accession>
<proteinExistence type="predicted"/>
<dbReference type="Proteomes" id="UP000217790">
    <property type="component" value="Unassembled WGS sequence"/>
</dbReference>
<evidence type="ECO:0000313" key="1">
    <source>
        <dbReference type="EMBL" id="PBK85917.1"/>
    </source>
</evidence>
<gene>
    <name evidence="1" type="ORF">ARMGADRAFT_1086961</name>
</gene>
<dbReference type="AlphaFoldDB" id="A0A2H3DA14"/>